<evidence type="ECO:0000313" key="2">
    <source>
        <dbReference type="EMBL" id="GIY13510.1"/>
    </source>
</evidence>
<gene>
    <name evidence="2" type="ORF">CEXT_803381</name>
</gene>
<dbReference type="EMBL" id="BPLR01006953">
    <property type="protein sequence ID" value="GIY13510.1"/>
    <property type="molecule type" value="Genomic_DNA"/>
</dbReference>
<protein>
    <submittedName>
        <fullName evidence="2">Uncharacterized protein</fullName>
    </submittedName>
</protein>
<feature type="compositionally biased region" description="Basic residues" evidence="1">
    <location>
        <begin position="1"/>
        <end position="10"/>
    </location>
</feature>
<evidence type="ECO:0000313" key="3">
    <source>
        <dbReference type="Proteomes" id="UP001054945"/>
    </source>
</evidence>
<feature type="compositionally biased region" description="Polar residues" evidence="1">
    <location>
        <begin position="11"/>
        <end position="23"/>
    </location>
</feature>
<comment type="caution">
    <text evidence="2">The sequence shown here is derived from an EMBL/GenBank/DDBJ whole genome shotgun (WGS) entry which is preliminary data.</text>
</comment>
<feature type="region of interest" description="Disordered" evidence="1">
    <location>
        <begin position="1"/>
        <end position="23"/>
    </location>
</feature>
<accession>A0AAV4QW82</accession>
<proteinExistence type="predicted"/>
<evidence type="ECO:0000256" key="1">
    <source>
        <dbReference type="SAM" id="MobiDB-lite"/>
    </source>
</evidence>
<sequence length="88" mass="10227">MAHKNPHHFRQSTSHVKLSSSNTNFPKISLPPLHGFFENRSADIKSPLSWAGRGTPRTPCLNSFSKYTRLYLLLEHQRLLGKYRLFDF</sequence>
<dbReference type="Proteomes" id="UP001054945">
    <property type="component" value="Unassembled WGS sequence"/>
</dbReference>
<organism evidence="2 3">
    <name type="scientific">Caerostris extrusa</name>
    <name type="common">Bark spider</name>
    <name type="synonym">Caerostris bankana</name>
    <dbReference type="NCBI Taxonomy" id="172846"/>
    <lineage>
        <taxon>Eukaryota</taxon>
        <taxon>Metazoa</taxon>
        <taxon>Ecdysozoa</taxon>
        <taxon>Arthropoda</taxon>
        <taxon>Chelicerata</taxon>
        <taxon>Arachnida</taxon>
        <taxon>Araneae</taxon>
        <taxon>Araneomorphae</taxon>
        <taxon>Entelegynae</taxon>
        <taxon>Araneoidea</taxon>
        <taxon>Araneidae</taxon>
        <taxon>Caerostris</taxon>
    </lineage>
</organism>
<keyword evidence="3" id="KW-1185">Reference proteome</keyword>
<reference evidence="2 3" key="1">
    <citation type="submission" date="2021-06" db="EMBL/GenBank/DDBJ databases">
        <title>Caerostris extrusa draft genome.</title>
        <authorList>
            <person name="Kono N."/>
            <person name="Arakawa K."/>
        </authorList>
    </citation>
    <scope>NUCLEOTIDE SEQUENCE [LARGE SCALE GENOMIC DNA]</scope>
</reference>
<name>A0AAV4QW82_CAEEX</name>
<dbReference type="AlphaFoldDB" id="A0AAV4QW82"/>